<dbReference type="Proteomes" id="UP000562984">
    <property type="component" value="Unassembled WGS sequence"/>
</dbReference>
<dbReference type="NCBIfam" id="NF006114">
    <property type="entry name" value="PRK08263.1"/>
    <property type="match status" value="1"/>
</dbReference>
<dbReference type="RefSeq" id="WP_171198228.1">
    <property type="nucleotide sequence ID" value="NZ_JABEND010000001.1"/>
</dbReference>
<evidence type="ECO:0000256" key="3">
    <source>
        <dbReference type="RuleBase" id="RU000363"/>
    </source>
</evidence>
<dbReference type="PRINTS" id="PR00080">
    <property type="entry name" value="SDRFAMILY"/>
</dbReference>
<comment type="similarity">
    <text evidence="1 3">Belongs to the short-chain dehydrogenases/reductases (SDR) family.</text>
</comment>
<accession>A0A849A6G9</accession>
<dbReference type="SUPFAM" id="SSF51735">
    <property type="entry name" value="NAD(P)-binding Rossmann-fold domains"/>
    <property type="match status" value="1"/>
</dbReference>
<feature type="region of interest" description="Disordered" evidence="4">
    <location>
        <begin position="1"/>
        <end position="30"/>
    </location>
</feature>
<dbReference type="PROSITE" id="PS00061">
    <property type="entry name" value="ADH_SHORT"/>
    <property type="match status" value="1"/>
</dbReference>
<reference evidence="5 6" key="1">
    <citation type="submission" date="2020-05" db="EMBL/GenBank/DDBJ databases">
        <title>Nakamurella sp. DB0629 isolated from air conditioner.</title>
        <authorList>
            <person name="Kim D.H."/>
            <person name="Kim D.-U."/>
        </authorList>
    </citation>
    <scope>NUCLEOTIDE SEQUENCE [LARGE SCALE GENOMIC DNA]</scope>
    <source>
        <strain evidence="5 6">DB0629</strain>
    </source>
</reference>
<name>A0A849A6G9_9ACTN</name>
<evidence type="ECO:0000256" key="4">
    <source>
        <dbReference type="SAM" id="MobiDB-lite"/>
    </source>
</evidence>
<dbReference type="Pfam" id="PF00106">
    <property type="entry name" value="adh_short"/>
    <property type="match status" value="1"/>
</dbReference>
<dbReference type="InterPro" id="IPR051911">
    <property type="entry name" value="SDR_oxidoreductase"/>
</dbReference>
<dbReference type="PRINTS" id="PR00081">
    <property type="entry name" value="GDHRDH"/>
</dbReference>
<dbReference type="InterPro" id="IPR002347">
    <property type="entry name" value="SDR_fam"/>
</dbReference>
<dbReference type="Gene3D" id="3.40.50.720">
    <property type="entry name" value="NAD(P)-binding Rossmann-like Domain"/>
    <property type="match status" value="1"/>
</dbReference>
<keyword evidence="6" id="KW-1185">Reference proteome</keyword>
<evidence type="ECO:0000256" key="1">
    <source>
        <dbReference type="ARBA" id="ARBA00006484"/>
    </source>
</evidence>
<dbReference type="PANTHER" id="PTHR43976">
    <property type="entry name" value="SHORT CHAIN DEHYDROGENASE"/>
    <property type="match status" value="1"/>
</dbReference>
<dbReference type="NCBIfam" id="NF004824">
    <property type="entry name" value="PRK06180.1"/>
    <property type="match status" value="1"/>
</dbReference>
<evidence type="ECO:0000313" key="6">
    <source>
        <dbReference type="Proteomes" id="UP000562984"/>
    </source>
</evidence>
<dbReference type="GO" id="GO:0016491">
    <property type="term" value="F:oxidoreductase activity"/>
    <property type="evidence" value="ECO:0007669"/>
    <property type="project" value="UniProtKB-KW"/>
</dbReference>
<gene>
    <name evidence="5" type="ORF">HKD39_02570</name>
</gene>
<dbReference type="EMBL" id="JABEND010000001">
    <property type="protein sequence ID" value="NNG34621.1"/>
    <property type="molecule type" value="Genomic_DNA"/>
</dbReference>
<dbReference type="PANTHER" id="PTHR43976:SF16">
    <property type="entry name" value="SHORT-CHAIN DEHYDROGENASE_REDUCTASE FAMILY PROTEIN"/>
    <property type="match status" value="1"/>
</dbReference>
<protein>
    <submittedName>
        <fullName evidence="5">SDR family oxidoreductase</fullName>
    </submittedName>
</protein>
<keyword evidence="2" id="KW-0560">Oxidoreductase</keyword>
<dbReference type="CDD" id="cd05374">
    <property type="entry name" value="17beta-HSD-like_SDR_c"/>
    <property type="match status" value="1"/>
</dbReference>
<organism evidence="5 6">
    <name type="scientific">Nakamurella aerolata</name>
    <dbReference type="NCBI Taxonomy" id="1656892"/>
    <lineage>
        <taxon>Bacteria</taxon>
        <taxon>Bacillati</taxon>
        <taxon>Actinomycetota</taxon>
        <taxon>Actinomycetes</taxon>
        <taxon>Nakamurellales</taxon>
        <taxon>Nakamurellaceae</taxon>
        <taxon>Nakamurella</taxon>
    </lineage>
</organism>
<sequence>MTTETPATKPSATNPPATKPSATTTPAPAPGQVWLITGCSSGFGREIATAAAAAGHRVMATARRPEQLADLAGSVPAERFATAALDVTDQRQVDAAVAATVERFGRIDVLVNNAGFGIRGAVEETGAEQLQKIFDTNVFGVARMCRAVLPLLRAQGGGHIIQIGSVGGVSATLGGSSYAATKFALEGLSEGLALEVAPFGISVTIIEPGPFRTEFAGSSQGWAEPMPEYEPILADARQRFTRQHDRQPGDPKKAAEVIVRLAQLPEPPLRLPLGPEAFDRIRAVLTQRLADLDGWEELGRHTSFPQGHQPGDG</sequence>
<evidence type="ECO:0000256" key="2">
    <source>
        <dbReference type="ARBA" id="ARBA00023002"/>
    </source>
</evidence>
<dbReference type="AlphaFoldDB" id="A0A849A6G9"/>
<dbReference type="InterPro" id="IPR036291">
    <property type="entry name" value="NAD(P)-bd_dom_sf"/>
</dbReference>
<proteinExistence type="inferred from homology"/>
<evidence type="ECO:0000313" key="5">
    <source>
        <dbReference type="EMBL" id="NNG34621.1"/>
    </source>
</evidence>
<dbReference type="InterPro" id="IPR020904">
    <property type="entry name" value="Sc_DH/Rdtase_CS"/>
</dbReference>
<feature type="compositionally biased region" description="Low complexity" evidence="4">
    <location>
        <begin position="1"/>
        <end position="26"/>
    </location>
</feature>
<comment type="caution">
    <text evidence="5">The sequence shown here is derived from an EMBL/GenBank/DDBJ whole genome shotgun (WGS) entry which is preliminary data.</text>
</comment>